<organism evidence="3 4">
    <name type="scientific">Lophiostoma macrostomum CBS 122681</name>
    <dbReference type="NCBI Taxonomy" id="1314788"/>
    <lineage>
        <taxon>Eukaryota</taxon>
        <taxon>Fungi</taxon>
        <taxon>Dikarya</taxon>
        <taxon>Ascomycota</taxon>
        <taxon>Pezizomycotina</taxon>
        <taxon>Dothideomycetes</taxon>
        <taxon>Pleosporomycetidae</taxon>
        <taxon>Pleosporales</taxon>
        <taxon>Lophiostomataceae</taxon>
        <taxon>Lophiostoma</taxon>
    </lineage>
</organism>
<dbReference type="PANTHER" id="PTHR15682">
    <property type="entry name" value="UNHEALTHY RIBOSOME BIOGENESIS PROTEIN 2 HOMOLOG"/>
    <property type="match status" value="1"/>
</dbReference>
<evidence type="ECO:0000256" key="1">
    <source>
        <dbReference type="SAM" id="MobiDB-lite"/>
    </source>
</evidence>
<feature type="region of interest" description="Disordered" evidence="1">
    <location>
        <begin position="1394"/>
        <end position="1416"/>
    </location>
</feature>
<feature type="domain" description="Nucleolar 27S pre-rRNA processing Urb2/Npa2 C-terminal" evidence="2">
    <location>
        <begin position="1269"/>
        <end position="1499"/>
    </location>
</feature>
<dbReference type="InterPro" id="IPR052609">
    <property type="entry name" value="Ribosome_Biogenesis_Reg"/>
</dbReference>
<dbReference type="Pfam" id="PF10441">
    <property type="entry name" value="Urb2"/>
    <property type="match status" value="1"/>
</dbReference>
<name>A0A6A6TIS7_9PLEO</name>
<dbReference type="GO" id="GO:0042254">
    <property type="term" value="P:ribosome biogenesis"/>
    <property type="evidence" value="ECO:0007669"/>
    <property type="project" value="TreeGrafter"/>
</dbReference>
<proteinExistence type="predicted"/>
<sequence>MAPIHAARTEQAAQTVQTLPRLLASSKDFTELPDQVRQAARIIGLPDDWSTVTEEGKHSEVAQRLVPARAEWVLHWVLHKLKEEGQTGAQARAFPQSWVLLGWMVHISTLSKAVAHLQDVDILSILEQTLQENFGLDETTQVPPNSENVHMKDASESSETVQEDPRPSRKRKRPSADTSTPTKRVALQPDGLEQLFVAIAQAVGSIYHKSDFQGITEGLTFVEQTTPVLRAESAQAARLLKLWLMAVSKLVVTRPNTTTLLVVLDLSTISNIWDLRKADPADKTQASSAEQFCTECLVPILALQDELLNEVDAIGLDPKVAPTLRKALRCVEGLIINHLLSPSRISFYSEAMKTSGDAKISRTAPQAEQLASNLEALRAKLLSAAQIQDAGGRIPKPLLRLYDSIPRLLEMIFQNSRSRTPQEKTLGRSWIQSAFRALVECAGCSFELPEFPFTKPSIKALERSLNILILHSIKIDSSVLADVFWFHSGVNVPSGKTRRVQWPVIAALAQLDADLFLIHSRPSDTSTGRPSDLAEFLFDQISSMSEADLTASVDDDVTHSTSPYPHGELSGRSPGNFVVLKSVVVPIMSAFARNRDLLGFVRRWDSQLCRNAPIYRSPVQQSKSTIWQDTALASEFSNLFEQSLTQTQILSLVRHHIKRVQNFRLQQDQRGSDGDPHTYDSAIKVFASVNLLQVMLAALSRDETISNLEHELQALLPSCASLFQDSWYRTHTDLSSVCMMLTSVVAVLWPLQLHTSAESQTELLLPLIDQVSHAASSLGKSQDAKSVDSKFRASAFLFLCTCCSCLRAVPGWEELIFRLVREALQILKSHRLDQNDQSQMVEIFCSDFVHLLEHLDSETRDASLLRLLTLISQSQITAGEVAEKMSEYIFTSGSIALREAYSLALTKAFGKSKNEYLRRTAQLAASQIRPRAMSREQREALLNKLMDLIQSRPEDAAIFLSVMNTLMEMPNATAKISSDGGALFEIMQTLHDRDCEHHSVIRLLHELVQRTLGHIFPNQEQAQNKQYLESFGRHLVVHSTSEHCFPTAVAMFSAVFLAQRDFATLSPERYLEFLGRCTGSGVAPSVQLLEAYNEVPDDILTKHAEMFNDMQSSLREWLESDQDVKQFFERGDLASAPLFDKTDCAGLLFAVIEKYRLQASPRWLLKSAITIVQTSKSTKNNKRHLDTMATSLQRAAITLPVAEILGLVAFVSEFEDREAAYPFLHPLILSLPDKLPDDDEQKSQLLSVVPKLCRLLANSGNSTTAFTALTTSIDVILRDKPVITSQQSFDNVLAALEKLCSPRSAPLASAHAQAIYARLCETAHTTLLLLRGRLGGRFHLLLPLLQNMLLCLFIPNPGRGTSLPPWLKNSGGRLSPTNAAQYAKLLSTLCSPTQSSVSKHRLPNSSFSSSSSTKASLNDPVKAAREYASHYMYPLLASFCQYQLFGRLEPDVRDKLMPGIWEVVGTASLDKESLEAMFAGTSRGVRDVWRGTWEEWGRVGGGRGGRW</sequence>
<dbReference type="InterPro" id="IPR018849">
    <property type="entry name" value="Urb2/Npa2_C"/>
</dbReference>
<gene>
    <name evidence="3" type="ORF">K491DRAFT_713106</name>
</gene>
<dbReference type="EMBL" id="MU004311">
    <property type="protein sequence ID" value="KAF2658853.1"/>
    <property type="molecule type" value="Genomic_DNA"/>
</dbReference>
<accession>A0A6A6TIS7</accession>
<dbReference type="GO" id="GO:0005730">
    <property type="term" value="C:nucleolus"/>
    <property type="evidence" value="ECO:0007669"/>
    <property type="project" value="TreeGrafter"/>
</dbReference>
<feature type="compositionally biased region" description="Polar residues" evidence="1">
    <location>
        <begin position="137"/>
        <end position="148"/>
    </location>
</feature>
<reference evidence="3" key="1">
    <citation type="journal article" date="2020" name="Stud. Mycol.">
        <title>101 Dothideomycetes genomes: a test case for predicting lifestyles and emergence of pathogens.</title>
        <authorList>
            <person name="Haridas S."/>
            <person name="Albert R."/>
            <person name="Binder M."/>
            <person name="Bloem J."/>
            <person name="Labutti K."/>
            <person name="Salamov A."/>
            <person name="Andreopoulos B."/>
            <person name="Baker S."/>
            <person name="Barry K."/>
            <person name="Bills G."/>
            <person name="Bluhm B."/>
            <person name="Cannon C."/>
            <person name="Castanera R."/>
            <person name="Culley D."/>
            <person name="Daum C."/>
            <person name="Ezra D."/>
            <person name="Gonzalez J."/>
            <person name="Henrissat B."/>
            <person name="Kuo A."/>
            <person name="Liang C."/>
            <person name="Lipzen A."/>
            <person name="Lutzoni F."/>
            <person name="Magnuson J."/>
            <person name="Mondo S."/>
            <person name="Nolan M."/>
            <person name="Ohm R."/>
            <person name="Pangilinan J."/>
            <person name="Park H.-J."/>
            <person name="Ramirez L."/>
            <person name="Alfaro M."/>
            <person name="Sun H."/>
            <person name="Tritt A."/>
            <person name="Yoshinaga Y."/>
            <person name="Zwiers L.-H."/>
            <person name="Turgeon B."/>
            <person name="Goodwin S."/>
            <person name="Spatafora J."/>
            <person name="Crous P."/>
            <person name="Grigoriev I."/>
        </authorList>
    </citation>
    <scope>NUCLEOTIDE SEQUENCE</scope>
    <source>
        <strain evidence="3">CBS 122681</strain>
    </source>
</reference>
<feature type="region of interest" description="Disordered" evidence="1">
    <location>
        <begin position="137"/>
        <end position="184"/>
    </location>
</feature>
<evidence type="ECO:0000313" key="4">
    <source>
        <dbReference type="Proteomes" id="UP000799324"/>
    </source>
</evidence>
<dbReference type="SUPFAM" id="SSF48371">
    <property type="entry name" value="ARM repeat"/>
    <property type="match status" value="1"/>
</dbReference>
<evidence type="ECO:0000259" key="2">
    <source>
        <dbReference type="Pfam" id="PF10441"/>
    </source>
</evidence>
<dbReference type="InterPro" id="IPR016024">
    <property type="entry name" value="ARM-type_fold"/>
</dbReference>
<dbReference type="PANTHER" id="PTHR15682:SF2">
    <property type="entry name" value="UNHEALTHY RIBOSOME BIOGENESIS PROTEIN 2 HOMOLOG"/>
    <property type="match status" value="1"/>
</dbReference>
<evidence type="ECO:0000313" key="3">
    <source>
        <dbReference type="EMBL" id="KAF2658853.1"/>
    </source>
</evidence>
<dbReference type="Proteomes" id="UP000799324">
    <property type="component" value="Unassembled WGS sequence"/>
</dbReference>
<keyword evidence="4" id="KW-1185">Reference proteome</keyword>
<protein>
    <recommendedName>
        <fullName evidence="2">Nucleolar 27S pre-rRNA processing Urb2/Npa2 C-terminal domain-containing protein</fullName>
    </recommendedName>
</protein>
<dbReference type="OrthoDB" id="160374at2759"/>